<feature type="region of interest" description="Disordered" evidence="1">
    <location>
        <begin position="107"/>
        <end position="126"/>
    </location>
</feature>
<accession>A0A9P0BBZ4</accession>
<feature type="compositionally biased region" description="Basic and acidic residues" evidence="1">
    <location>
        <begin position="24"/>
        <end position="40"/>
    </location>
</feature>
<organism evidence="2 3">
    <name type="scientific">Brassicogethes aeneus</name>
    <name type="common">Rape pollen beetle</name>
    <name type="synonym">Meligethes aeneus</name>
    <dbReference type="NCBI Taxonomy" id="1431903"/>
    <lineage>
        <taxon>Eukaryota</taxon>
        <taxon>Metazoa</taxon>
        <taxon>Ecdysozoa</taxon>
        <taxon>Arthropoda</taxon>
        <taxon>Hexapoda</taxon>
        <taxon>Insecta</taxon>
        <taxon>Pterygota</taxon>
        <taxon>Neoptera</taxon>
        <taxon>Endopterygota</taxon>
        <taxon>Coleoptera</taxon>
        <taxon>Polyphaga</taxon>
        <taxon>Cucujiformia</taxon>
        <taxon>Nitidulidae</taxon>
        <taxon>Meligethinae</taxon>
        <taxon>Brassicogethes</taxon>
    </lineage>
</organism>
<proteinExistence type="predicted"/>
<name>A0A9P0BBZ4_BRAAE</name>
<evidence type="ECO:0000313" key="2">
    <source>
        <dbReference type="EMBL" id="CAH0558826.1"/>
    </source>
</evidence>
<reference evidence="2" key="1">
    <citation type="submission" date="2021-12" db="EMBL/GenBank/DDBJ databases">
        <authorList>
            <person name="King R."/>
        </authorList>
    </citation>
    <scope>NUCLEOTIDE SEQUENCE</scope>
</reference>
<sequence>MPPPPSPPRLRDCRLVETTPSKHRSPERAIRRKSSLDREHLTKDAQTTTYYMKESGFLNPYSIYRIKYPYIKKWQARRQEDKKIVAETKQKIQNKFKEEMGLLVDIPKPGFGNTNDGSTSRRFFSDPQTSSRIIGLDIGLIEKCPDEEQAIKTIKLKRGREKPRKVIIGPRGRPRKEYQVAGEIINDN</sequence>
<keyword evidence="3" id="KW-1185">Reference proteome</keyword>
<evidence type="ECO:0000256" key="1">
    <source>
        <dbReference type="SAM" id="MobiDB-lite"/>
    </source>
</evidence>
<evidence type="ECO:0000313" key="3">
    <source>
        <dbReference type="Proteomes" id="UP001154078"/>
    </source>
</evidence>
<dbReference type="EMBL" id="OV121137">
    <property type="protein sequence ID" value="CAH0558826.1"/>
    <property type="molecule type" value="Genomic_DNA"/>
</dbReference>
<feature type="compositionally biased region" description="Polar residues" evidence="1">
    <location>
        <begin position="112"/>
        <end position="126"/>
    </location>
</feature>
<dbReference type="OrthoDB" id="8197165at2759"/>
<protein>
    <submittedName>
        <fullName evidence="2">Uncharacterized protein</fullName>
    </submittedName>
</protein>
<gene>
    <name evidence="2" type="ORF">MELIAE_LOCUS9069</name>
</gene>
<feature type="region of interest" description="Disordered" evidence="1">
    <location>
        <begin position="1"/>
        <end position="40"/>
    </location>
</feature>
<dbReference type="AlphaFoldDB" id="A0A9P0BBZ4"/>
<dbReference type="Proteomes" id="UP001154078">
    <property type="component" value="Chromosome 6"/>
</dbReference>